<dbReference type="KEGG" id="mro:MROS_1565"/>
<dbReference type="Gene3D" id="1.10.1130.10">
    <property type="entry name" value="Flavocytochrome C3, Chain A"/>
    <property type="match status" value="1"/>
</dbReference>
<dbReference type="Proteomes" id="UP000009011">
    <property type="component" value="Chromosome"/>
</dbReference>
<accession>I6YW33</accession>
<dbReference type="STRING" id="1191523.MROS_1565"/>
<dbReference type="HOGENOM" id="CLU_116684_0_0_10"/>
<feature type="domain" description="Cytochrome c-552/4" evidence="1">
    <location>
        <begin position="13"/>
        <end position="94"/>
    </location>
</feature>
<evidence type="ECO:0000313" key="2">
    <source>
        <dbReference type="EMBL" id="AFN74802.1"/>
    </source>
</evidence>
<dbReference type="Pfam" id="PF13435">
    <property type="entry name" value="Cytochrome_C554"/>
    <property type="match status" value="1"/>
</dbReference>
<organism evidence="2 3">
    <name type="scientific">Melioribacter roseus (strain DSM 23840 / JCM 17771 / VKM B-2668 / P3M-2)</name>
    <dbReference type="NCBI Taxonomy" id="1191523"/>
    <lineage>
        <taxon>Bacteria</taxon>
        <taxon>Pseudomonadati</taxon>
        <taxon>Ignavibacteriota</taxon>
        <taxon>Ignavibacteria</taxon>
        <taxon>Ignavibacteriales</taxon>
        <taxon>Melioribacteraceae</taxon>
        <taxon>Melioribacter</taxon>
    </lineage>
</organism>
<keyword evidence="3" id="KW-1185">Reference proteome</keyword>
<dbReference type="eggNOG" id="COG3391">
    <property type="taxonomic scope" value="Bacteria"/>
</dbReference>
<reference evidence="2 3" key="1">
    <citation type="journal article" date="2013" name="PLoS ONE">
        <title>Genomic analysis of Melioribacter roseus, facultatively anaerobic organotrophic bacterium representing a novel deep lineage within Bacteriodetes/Chlorobi group.</title>
        <authorList>
            <person name="Kadnikov V.V."/>
            <person name="Mardanov A.V."/>
            <person name="Podosokorskaya O.A."/>
            <person name="Gavrilov S.N."/>
            <person name="Kublanov I.V."/>
            <person name="Beletsky A.V."/>
            <person name="Bonch-Osmolovskaya E.A."/>
            <person name="Ravin N.V."/>
        </authorList>
    </citation>
    <scope>NUCLEOTIDE SEQUENCE [LARGE SCALE GENOMIC DNA]</scope>
    <source>
        <strain evidence="3">JCM 17771 / P3M-2</strain>
    </source>
</reference>
<dbReference type="SUPFAM" id="SSF48695">
    <property type="entry name" value="Multiheme cytochromes"/>
    <property type="match status" value="1"/>
</dbReference>
<proteinExistence type="predicted"/>
<dbReference type="EMBL" id="CP003557">
    <property type="protein sequence ID" value="AFN74802.1"/>
    <property type="molecule type" value="Genomic_DNA"/>
</dbReference>
<dbReference type="InterPro" id="IPR036280">
    <property type="entry name" value="Multihaem_cyt_sf"/>
</dbReference>
<dbReference type="AlphaFoldDB" id="I6YW33"/>
<evidence type="ECO:0000313" key="3">
    <source>
        <dbReference type="Proteomes" id="UP000009011"/>
    </source>
</evidence>
<evidence type="ECO:0000259" key="1">
    <source>
        <dbReference type="Pfam" id="PF13435"/>
    </source>
</evidence>
<gene>
    <name evidence="2" type="ordered locus">MROS_1565</name>
</gene>
<sequence>MNAQEHGYIGAEACGMCHKNEKQGEQLKIWQNSKHANAYKTLLTEEANKLSGEVKAVENPQCLKCHASGYDVDKKLLGKKFSVEDGVQCETCHGPGEDYKSMKVMKSREESVKNGLRIWKDEAEIEKYCKTCHNEESPTYKEFDFAKMWPQIAHPVPKK</sequence>
<dbReference type="InterPro" id="IPR023155">
    <property type="entry name" value="Cyt_c-552/4"/>
</dbReference>
<name>I6YW33_MELRP</name>
<protein>
    <submittedName>
        <fullName evidence="2">Cytochrome c554</fullName>
    </submittedName>
</protein>